<name>A0ABV0GF36_9BURK</name>
<dbReference type="RefSeq" id="WP_347610292.1">
    <property type="nucleotide sequence ID" value="NZ_JBDPZC010000005.1"/>
</dbReference>
<evidence type="ECO:0000313" key="3">
    <source>
        <dbReference type="Proteomes" id="UP001462640"/>
    </source>
</evidence>
<dbReference type="Proteomes" id="UP001462640">
    <property type="component" value="Unassembled WGS sequence"/>
</dbReference>
<reference evidence="2 3" key="1">
    <citation type="submission" date="2024-05" db="EMBL/GenBank/DDBJ databases">
        <title>Roseateles sp. 2.12 16S ribosomal RNA gene Genome sequencing and assembly.</title>
        <authorList>
            <person name="Woo H."/>
        </authorList>
    </citation>
    <scope>NUCLEOTIDE SEQUENCE [LARGE SCALE GENOMIC DNA]</scope>
    <source>
        <strain evidence="2 3">2.12</strain>
    </source>
</reference>
<feature type="chain" id="PRO_5046202055" description="DUF2946 domain-containing protein" evidence="1">
    <location>
        <begin position="24"/>
        <end position="142"/>
    </location>
</feature>
<accession>A0ABV0GF36</accession>
<sequence length="142" mass="14654">MSTFWRIALAWMLALALPLQGHAAQRLLASAFSPVLAGVEHIQARDAAGEPGLHEGLMTGLASAHASHCDQTAAAADGDPAKPASTGSCSACASCCHAAALPPAVPQLPLMPLALPEAPEFHLALAFVWLDGLERPPRPALR</sequence>
<evidence type="ECO:0008006" key="4">
    <source>
        <dbReference type="Google" id="ProtNLM"/>
    </source>
</evidence>
<keyword evidence="1" id="KW-0732">Signal</keyword>
<dbReference type="EMBL" id="JBDPZC010000005">
    <property type="protein sequence ID" value="MEO3713678.1"/>
    <property type="molecule type" value="Genomic_DNA"/>
</dbReference>
<feature type="signal peptide" evidence="1">
    <location>
        <begin position="1"/>
        <end position="23"/>
    </location>
</feature>
<proteinExistence type="predicted"/>
<organism evidence="2 3">
    <name type="scientific">Roseateles flavus</name>
    <dbReference type="NCBI Taxonomy" id="3149041"/>
    <lineage>
        <taxon>Bacteria</taxon>
        <taxon>Pseudomonadati</taxon>
        <taxon>Pseudomonadota</taxon>
        <taxon>Betaproteobacteria</taxon>
        <taxon>Burkholderiales</taxon>
        <taxon>Sphaerotilaceae</taxon>
        <taxon>Roseateles</taxon>
    </lineage>
</organism>
<gene>
    <name evidence="2" type="ORF">ABDJ40_13010</name>
</gene>
<comment type="caution">
    <text evidence="2">The sequence shown here is derived from an EMBL/GenBank/DDBJ whole genome shotgun (WGS) entry which is preliminary data.</text>
</comment>
<protein>
    <recommendedName>
        <fullName evidence="4">DUF2946 domain-containing protein</fullName>
    </recommendedName>
</protein>
<keyword evidence="3" id="KW-1185">Reference proteome</keyword>
<evidence type="ECO:0000313" key="2">
    <source>
        <dbReference type="EMBL" id="MEO3713678.1"/>
    </source>
</evidence>
<evidence type="ECO:0000256" key="1">
    <source>
        <dbReference type="SAM" id="SignalP"/>
    </source>
</evidence>